<feature type="transmembrane region" description="Helical" evidence="5">
    <location>
        <begin position="89"/>
        <end position="108"/>
    </location>
</feature>
<feature type="transmembrane region" description="Helical" evidence="5">
    <location>
        <begin position="172"/>
        <end position="194"/>
    </location>
</feature>
<evidence type="ECO:0000256" key="4">
    <source>
        <dbReference type="ARBA" id="ARBA00023136"/>
    </source>
</evidence>
<sequence>MGALLALASSLTWGVADFMGGLAARRAGPVHVLAVSYPAGAIVLTFFALFLIPGEFSTGVVIWGGAAGCVGALAIGLLYMALSRGPMGIVSPITAVMAGAIPVFVGLIRGESLSALAVFGIACAGVAVVLVSRETGETAKVTMSTIGLAIASGVAIGIYLSAIGSAPADSGVWAATFGRWVSTLVLLVVLLIFARPFVSHGFPWALVIASGVLDALANGVFQLASQNGQLSVVAVMGSLYPVATVILAWVLIKERLNKIQLVGVGLALFAAATLSFSS</sequence>
<feature type="transmembrane region" description="Helical" evidence="5">
    <location>
        <begin position="259"/>
        <end position="277"/>
    </location>
</feature>
<dbReference type="EMBL" id="CAEZWW010000030">
    <property type="protein sequence ID" value="CAB4666528.1"/>
    <property type="molecule type" value="Genomic_DNA"/>
</dbReference>
<keyword evidence="4 5" id="KW-0472">Membrane</keyword>
<dbReference type="PANTHER" id="PTHR32322:SF2">
    <property type="entry name" value="EAMA DOMAIN-CONTAINING PROTEIN"/>
    <property type="match status" value="1"/>
</dbReference>
<dbReference type="AlphaFoldDB" id="A0A6J6M0C8"/>
<evidence type="ECO:0000259" key="6">
    <source>
        <dbReference type="Pfam" id="PF00892"/>
    </source>
</evidence>
<keyword evidence="2 5" id="KW-0812">Transmembrane</keyword>
<proteinExistence type="predicted"/>
<feature type="transmembrane region" description="Helical" evidence="5">
    <location>
        <begin position="60"/>
        <end position="82"/>
    </location>
</feature>
<reference evidence="7" key="1">
    <citation type="submission" date="2020-05" db="EMBL/GenBank/DDBJ databases">
        <authorList>
            <person name="Chiriac C."/>
            <person name="Salcher M."/>
            <person name="Ghai R."/>
            <person name="Kavagutti S V."/>
        </authorList>
    </citation>
    <scope>NUCLEOTIDE SEQUENCE</scope>
</reference>
<dbReference type="InterPro" id="IPR037185">
    <property type="entry name" value="EmrE-like"/>
</dbReference>
<evidence type="ECO:0000313" key="7">
    <source>
        <dbReference type="EMBL" id="CAB4666528.1"/>
    </source>
</evidence>
<gene>
    <name evidence="7" type="ORF">UFOPK2310_00382</name>
</gene>
<dbReference type="SUPFAM" id="SSF103481">
    <property type="entry name" value="Multidrug resistance efflux transporter EmrE"/>
    <property type="match status" value="2"/>
</dbReference>
<feature type="transmembrane region" description="Helical" evidence="5">
    <location>
        <begin position="114"/>
        <end position="132"/>
    </location>
</feature>
<feature type="domain" description="EamA" evidence="6">
    <location>
        <begin position="1"/>
        <end position="132"/>
    </location>
</feature>
<evidence type="ECO:0000256" key="1">
    <source>
        <dbReference type="ARBA" id="ARBA00004141"/>
    </source>
</evidence>
<dbReference type="Pfam" id="PF00892">
    <property type="entry name" value="EamA"/>
    <property type="match status" value="2"/>
</dbReference>
<keyword evidence="3 5" id="KW-1133">Transmembrane helix</keyword>
<name>A0A6J6M0C8_9ZZZZ</name>
<feature type="transmembrane region" description="Helical" evidence="5">
    <location>
        <begin position="31"/>
        <end position="54"/>
    </location>
</feature>
<feature type="transmembrane region" description="Helical" evidence="5">
    <location>
        <begin position="230"/>
        <end position="252"/>
    </location>
</feature>
<protein>
    <submittedName>
        <fullName evidence="7">Unannotated protein</fullName>
    </submittedName>
</protein>
<feature type="domain" description="EamA" evidence="6">
    <location>
        <begin position="145"/>
        <end position="275"/>
    </location>
</feature>
<dbReference type="PANTHER" id="PTHR32322">
    <property type="entry name" value="INNER MEMBRANE TRANSPORTER"/>
    <property type="match status" value="1"/>
</dbReference>
<feature type="transmembrane region" description="Helical" evidence="5">
    <location>
        <begin position="144"/>
        <end position="166"/>
    </location>
</feature>
<accession>A0A6J6M0C8</accession>
<dbReference type="InterPro" id="IPR000620">
    <property type="entry name" value="EamA_dom"/>
</dbReference>
<comment type="subcellular location">
    <subcellularLocation>
        <location evidence="1">Membrane</location>
        <topology evidence="1">Multi-pass membrane protein</topology>
    </subcellularLocation>
</comment>
<feature type="transmembrane region" description="Helical" evidence="5">
    <location>
        <begin position="6"/>
        <end position="24"/>
    </location>
</feature>
<dbReference type="InterPro" id="IPR050638">
    <property type="entry name" value="AA-Vitamin_Transporters"/>
</dbReference>
<evidence type="ECO:0000256" key="2">
    <source>
        <dbReference type="ARBA" id="ARBA00022692"/>
    </source>
</evidence>
<evidence type="ECO:0000256" key="5">
    <source>
        <dbReference type="SAM" id="Phobius"/>
    </source>
</evidence>
<dbReference type="GO" id="GO:0016020">
    <property type="term" value="C:membrane"/>
    <property type="evidence" value="ECO:0007669"/>
    <property type="project" value="UniProtKB-SubCell"/>
</dbReference>
<feature type="transmembrane region" description="Helical" evidence="5">
    <location>
        <begin position="201"/>
        <end position="224"/>
    </location>
</feature>
<organism evidence="7">
    <name type="scientific">freshwater metagenome</name>
    <dbReference type="NCBI Taxonomy" id="449393"/>
    <lineage>
        <taxon>unclassified sequences</taxon>
        <taxon>metagenomes</taxon>
        <taxon>ecological metagenomes</taxon>
    </lineage>
</organism>
<evidence type="ECO:0000256" key="3">
    <source>
        <dbReference type="ARBA" id="ARBA00022989"/>
    </source>
</evidence>